<organism evidence="1 2">
    <name type="scientific">Dioscorea alata</name>
    <name type="common">Purple yam</name>
    <dbReference type="NCBI Taxonomy" id="55571"/>
    <lineage>
        <taxon>Eukaryota</taxon>
        <taxon>Viridiplantae</taxon>
        <taxon>Streptophyta</taxon>
        <taxon>Embryophyta</taxon>
        <taxon>Tracheophyta</taxon>
        <taxon>Spermatophyta</taxon>
        <taxon>Magnoliopsida</taxon>
        <taxon>Liliopsida</taxon>
        <taxon>Dioscoreales</taxon>
        <taxon>Dioscoreaceae</taxon>
        <taxon>Dioscorea</taxon>
    </lineage>
</organism>
<dbReference type="EMBL" id="CM037022">
    <property type="protein sequence ID" value="KAH7667058.1"/>
    <property type="molecule type" value="Genomic_DNA"/>
</dbReference>
<proteinExistence type="predicted"/>
<reference evidence="2" key="1">
    <citation type="journal article" date="2022" name="Nat. Commun.">
        <title>Chromosome evolution and the genetic basis of agronomically important traits in greater yam.</title>
        <authorList>
            <person name="Bredeson J.V."/>
            <person name="Lyons J.B."/>
            <person name="Oniyinde I.O."/>
            <person name="Okereke N.R."/>
            <person name="Kolade O."/>
            <person name="Nnabue I."/>
            <person name="Nwadili C.O."/>
            <person name="Hribova E."/>
            <person name="Parker M."/>
            <person name="Nwogha J."/>
            <person name="Shu S."/>
            <person name="Carlson J."/>
            <person name="Kariba R."/>
            <person name="Muthemba S."/>
            <person name="Knop K."/>
            <person name="Barton G.J."/>
            <person name="Sherwood A.V."/>
            <person name="Lopez-Montes A."/>
            <person name="Asiedu R."/>
            <person name="Jamnadass R."/>
            <person name="Muchugi A."/>
            <person name="Goodstein D."/>
            <person name="Egesi C.N."/>
            <person name="Featherston J."/>
            <person name="Asfaw A."/>
            <person name="Simpson G.G."/>
            <person name="Dolezel J."/>
            <person name="Hendre P.S."/>
            <person name="Van Deynze A."/>
            <person name="Kumar P.L."/>
            <person name="Obidiegwu J.E."/>
            <person name="Bhattacharjee R."/>
            <person name="Rokhsar D.S."/>
        </authorList>
    </citation>
    <scope>NUCLEOTIDE SEQUENCE [LARGE SCALE GENOMIC DNA]</scope>
    <source>
        <strain evidence="2">cv. TDa95/00328</strain>
    </source>
</reference>
<sequence length="178" mass="19939">MFDTLVNDVMCGQKFGFSIIYFFTCHRPILLSLMSMPQWLFLPGMISLCVHGIADLIVQSQFRELVDDLKQPVNCVSLSNDTNCILASCLDSTLRLLDRSSGELLQEYKGHTCKSFKMDCCLTNSNTHVTSGSEYGFIYFWDLANASIVSKFRAHASVVTSELSPKGLLHDYIIGGWC</sequence>
<accession>A0ACB7V1H4</accession>
<dbReference type="Proteomes" id="UP000827976">
    <property type="component" value="Chromosome 12"/>
</dbReference>
<keyword evidence="2" id="KW-1185">Reference proteome</keyword>
<evidence type="ECO:0000313" key="1">
    <source>
        <dbReference type="EMBL" id="KAH7667058.1"/>
    </source>
</evidence>
<name>A0ACB7V1H4_DIOAL</name>
<gene>
    <name evidence="1" type="ORF">IHE45_12G035200</name>
</gene>
<evidence type="ECO:0000313" key="2">
    <source>
        <dbReference type="Proteomes" id="UP000827976"/>
    </source>
</evidence>
<comment type="caution">
    <text evidence="1">The sequence shown here is derived from an EMBL/GenBank/DDBJ whole genome shotgun (WGS) entry which is preliminary data.</text>
</comment>
<protein>
    <submittedName>
        <fullName evidence="1">WD40-repeat-containing domain-containing protein</fullName>
    </submittedName>
</protein>